<evidence type="ECO:0000313" key="3">
    <source>
        <dbReference type="Proteomes" id="UP000663929"/>
    </source>
</evidence>
<protein>
    <submittedName>
        <fullName evidence="2">PriCT-2 domain-containing protein</fullName>
    </submittedName>
</protein>
<evidence type="ECO:0000313" key="2">
    <source>
        <dbReference type="EMBL" id="QTD48639.1"/>
    </source>
</evidence>
<dbReference type="InterPro" id="IPR014819">
    <property type="entry name" value="PriCT_2"/>
</dbReference>
<name>A0A8A4TEV8_SULCO</name>
<proteinExistence type="predicted"/>
<dbReference type="Pfam" id="PF08707">
    <property type="entry name" value="PriCT_2"/>
    <property type="match status" value="1"/>
</dbReference>
<organism evidence="2 3">
    <name type="scientific">Sulfidibacter corallicola</name>
    <dbReference type="NCBI Taxonomy" id="2818388"/>
    <lineage>
        <taxon>Bacteria</taxon>
        <taxon>Pseudomonadati</taxon>
        <taxon>Acidobacteriota</taxon>
        <taxon>Holophagae</taxon>
        <taxon>Acanthopleuribacterales</taxon>
        <taxon>Acanthopleuribacteraceae</taxon>
        <taxon>Sulfidibacter</taxon>
    </lineage>
</organism>
<evidence type="ECO:0000259" key="1">
    <source>
        <dbReference type="Pfam" id="PF08707"/>
    </source>
</evidence>
<dbReference type="AlphaFoldDB" id="A0A8A4TEV8"/>
<accession>A0A8A4TEV8</accession>
<reference evidence="2" key="1">
    <citation type="submission" date="2021-03" db="EMBL/GenBank/DDBJ databases">
        <title>Acanthopleuribacteraceae sp. M133.</title>
        <authorList>
            <person name="Wang G."/>
        </authorList>
    </citation>
    <scope>NUCLEOTIDE SEQUENCE</scope>
    <source>
        <strain evidence="2">M133</strain>
    </source>
</reference>
<dbReference type="Proteomes" id="UP000663929">
    <property type="component" value="Chromosome"/>
</dbReference>
<keyword evidence="3" id="KW-1185">Reference proteome</keyword>
<dbReference type="KEGG" id="scor:J3U87_23915"/>
<dbReference type="EMBL" id="CP071793">
    <property type="protein sequence ID" value="QTD48639.1"/>
    <property type="molecule type" value="Genomic_DNA"/>
</dbReference>
<sequence length="351" mass="41555">MRFGQHWYRHKDEWRPGPWLPFPNLDQALDAECDFVSVLELYTTVDAYRTWQQHHRDHGRKPSEQSLSVPFRGPFYADFDSADQPEILRMELHRALDRLRQQSGIDPRAFRLWFSGGKGFHLVIPASCFGLEGFQHRKLPTLYRYLTKELGLGEICDPAVYSEGRGRLWRVSWKRRPNGMRKIPITWQDLAQSTFDDMCQWSAGNTTWVPEHMHANEPNPYLRHAVKREWDQWRQDRKNRNAHIQPNPDRNLDPLRWTTERHQHQDRLISEALQSLPSTYADDYQTWLTVGMALHQAYRGSDEGLKLWRDWSVQSPKYDARVLSRKWRSFKVGGRDRITLGTLFYLAKKAG</sequence>
<gene>
    <name evidence="2" type="ORF">J3U87_23915</name>
</gene>
<feature type="domain" description="Primase C-terminal 2" evidence="1">
    <location>
        <begin position="269"/>
        <end position="347"/>
    </location>
</feature>
<dbReference type="RefSeq" id="WP_237378292.1">
    <property type="nucleotide sequence ID" value="NZ_CP071793.1"/>
</dbReference>
<dbReference type="GO" id="GO:0016817">
    <property type="term" value="F:hydrolase activity, acting on acid anhydrides"/>
    <property type="evidence" value="ECO:0007669"/>
    <property type="project" value="InterPro"/>
</dbReference>